<evidence type="ECO:0000259" key="7">
    <source>
        <dbReference type="Pfam" id="PF01478"/>
    </source>
</evidence>
<feature type="transmembrane region" description="Helical" evidence="6">
    <location>
        <begin position="130"/>
        <end position="151"/>
    </location>
</feature>
<comment type="subcellular location">
    <subcellularLocation>
        <location evidence="1">Cell membrane</location>
        <topology evidence="1">Multi-pass membrane protein</topology>
    </subcellularLocation>
</comment>
<keyword evidence="9" id="KW-1185">Reference proteome</keyword>
<feature type="transmembrane region" description="Helical" evidence="6">
    <location>
        <begin position="97"/>
        <end position="118"/>
    </location>
</feature>
<dbReference type="PANTHER" id="PTHR36506">
    <property type="entry name" value="PREFLAGELLIN PEPTIDASE"/>
    <property type="match status" value="1"/>
</dbReference>
<accession>A0ABP9NCR6</accession>
<evidence type="ECO:0000256" key="6">
    <source>
        <dbReference type="SAM" id="Phobius"/>
    </source>
</evidence>
<dbReference type="EMBL" id="BAABHY010000013">
    <property type="protein sequence ID" value="GAA5114721.1"/>
    <property type="molecule type" value="Genomic_DNA"/>
</dbReference>
<dbReference type="PANTHER" id="PTHR36506:SF1">
    <property type="entry name" value="PREFLAGELLIN PEPTIDASE"/>
    <property type="match status" value="1"/>
</dbReference>
<protein>
    <submittedName>
        <fullName evidence="8">Prepilin peptidase</fullName>
    </submittedName>
</protein>
<evidence type="ECO:0000313" key="9">
    <source>
        <dbReference type="Proteomes" id="UP001500171"/>
    </source>
</evidence>
<evidence type="ECO:0000256" key="1">
    <source>
        <dbReference type="ARBA" id="ARBA00004651"/>
    </source>
</evidence>
<sequence length="153" mass="16749">MIIDSGLINDLLILTIWGCLLISCYTDLRYRIISNYIVITIFILTILNAVFGQGQLNYLASGIFLGLGLLLFYCRLIGGGDIKLITVLLISIPPNSVLFFLIVITLIGLPLAIIVLLYKLFSQSKAAITLPYGIAISGSYIMTSITLLTTLMN</sequence>
<keyword evidence="5 6" id="KW-0472">Membrane</keyword>
<evidence type="ECO:0000256" key="2">
    <source>
        <dbReference type="ARBA" id="ARBA00022475"/>
    </source>
</evidence>
<gene>
    <name evidence="8" type="ORF">GCM10023211_24610</name>
</gene>
<dbReference type="RefSeq" id="WP_345492689.1">
    <property type="nucleotide sequence ID" value="NZ_BAABHY010000013.1"/>
</dbReference>
<feature type="transmembrane region" description="Helical" evidence="6">
    <location>
        <begin position="6"/>
        <end position="25"/>
    </location>
</feature>
<keyword evidence="3 6" id="KW-0812">Transmembrane</keyword>
<feature type="transmembrane region" description="Helical" evidence="6">
    <location>
        <begin position="58"/>
        <end position="76"/>
    </location>
</feature>
<dbReference type="Gene3D" id="1.20.120.1220">
    <property type="match status" value="1"/>
</dbReference>
<feature type="transmembrane region" description="Helical" evidence="6">
    <location>
        <begin position="32"/>
        <end position="52"/>
    </location>
</feature>
<evidence type="ECO:0000256" key="5">
    <source>
        <dbReference type="ARBA" id="ARBA00023136"/>
    </source>
</evidence>
<keyword evidence="2" id="KW-1003">Cell membrane</keyword>
<keyword evidence="4 6" id="KW-1133">Transmembrane helix</keyword>
<reference evidence="9" key="1">
    <citation type="journal article" date="2019" name="Int. J. Syst. Evol. Microbiol.">
        <title>The Global Catalogue of Microorganisms (GCM) 10K type strain sequencing project: providing services to taxonomists for standard genome sequencing and annotation.</title>
        <authorList>
            <consortium name="The Broad Institute Genomics Platform"/>
            <consortium name="The Broad Institute Genome Sequencing Center for Infectious Disease"/>
            <person name="Wu L."/>
            <person name="Ma J."/>
        </authorList>
    </citation>
    <scope>NUCLEOTIDE SEQUENCE [LARGE SCALE GENOMIC DNA]</scope>
    <source>
        <strain evidence="9">JCM 18050</strain>
    </source>
</reference>
<organism evidence="8 9">
    <name type="scientific">Orbus sasakiae</name>
    <dbReference type="NCBI Taxonomy" id="1078475"/>
    <lineage>
        <taxon>Bacteria</taxon>
        <taxon>Pseudomonadati</taxon>
        <taxon>Pseudomonadota</taxon>
        <taxon>Gammaproteobacteria</taxon>
        <taxon>Orbales</taxon>
        <taxon>Orbaceae</taxon>
        <taxon>Orbus</taxon>
    </lineage>
</organism>
<dbReference type="Proteomes" id="UP001500171">
    <property type="component" value="Unassembled WGS sequence"/>
</dbReference>
<evidence type="ECO:0000256" key="4">
    <source>
        <dbReference type="ARBA" id="ARBA00022989"/>
    </source>
</evidence>
<evidence type="ECO:0000256" key="3">
    <source>
        <dbReference type="ARBA" id="ARBA00022692"/>
    </source>
</evidence>
<dbReference type="InterPro" id="IPR000045">
    <property type="entry name" value="Prepilin_IV_endopep_pep"/>
</dbReference>
<proteinExistence type="predicted"/>
<evidence type="ECO:0000313" key="8">
    <source>
        <dbReference type="EMBL" id="GAA5114721.1"/>
    </source>
</evidence>
<feature type="domain" description="Prepilin type IV endopeptidase peptidase" evidence="7">
    <location>
        <begin position="17"/>
        <end position="113"/>
    </location>
</feature>
<comment type="caution">
    <text evidence="8">The sequence shown here is derived from an EMBL/GenBank/DDBJ whole genome shotgun (WGS) entry which is preliminary data.</text>
</comment>
<name>A0ABP9NCR6_9GAMM</name>
<dbReference type="Pfam" id="PF01478">
    <property type="entry name" value="Peptidase_A24"/>
    <property type="match status" value="1"/>
</dbReference>
<dbReference type="InterPro" id="IPR052218">
    <property type="entry name" value="Preflagellin_Peptidase"/>
</dbReference>